<gene>
    <name evidence="2" type="ORF">L0M14_00360</name>
</gene>
<dbReference type="RefSeq" id="WP_235120152.1">
    <property type="nucleotide sequence ID" value="NZ_CP090978.1"/>
</dbReference>
<keyword evidence="1" id="KW-0812">Transmembrane</keyword>
<dbReference type="EMBL" id="CP090978">
    <property type="protein sequence ID" value="UJF33758.1"/>
    <property type="molecule type" value="Genomic_DNA"/>
</dbReference>
<feature type="transmembrane region" description="Helical" evidence="1">
    <location>
        <begin position="304"/>
        <end position="321"/>
    </location>
</feature>
<evidence type="ECO:0000313" key="2">
    <source>
        <dbReference type="EMBL" id="UJF33758.1"/>
    </source>
</evidence>
<reference evidence="2 3" key="1">
    <citation type="journal article" date="2024" name="Int. J. Syst. Evol. Microbiol.">
        <title>Paenibacillus hexagrammi sp. nov., a novel bacterium isolated from the gut content of Hexagrammos agrammus.</title>
        <authorList>
            <person name="Jung H.K."/>
            <person name="Kim D.G."/>
            <person name="Zin H."/>
            <person name="Park J."/>
            <person name="Jung H."/>
            <person name="Kim Y.O."/>
            <person name="Kong H.J."/>
            <person name="Kim J.W."/>
            <person name="Kim Y.S."/>
        </authorList>
    </citation>
    <scope>NUCLEOTIDE SEQUENCE [LARGE SCALE GENOMIC DNA]</scope>
    <source>
        <strain evidence="2 3">YPD9-1</strain>
    </source>
</reference>
<feature type="transmembrane region" description="Helical" evidence="1">
    <location>
        <begin position="242"/>
        <end position="261"/>
    </location>
</feature>
<feature type="transmembrane region" description="Helical" evidence="1">
    <location>
        <begin position="52"/>
        <end position="71"/>
    </location>
</feature>
<organism evidence="2 3">
    <name type="scientific">Paenibacillus hexagrammi</name>
    <dbReference type="NCBI Taxonomy" id="2908839"/>
    <lineage>
        <taxon>Bacteria</taxon>
        <taxon>Bacillati</taxon>
        <taxon>Bacillota</taxon>
        <taxon>Bacilli</taxon>
        <taxon>Bacillales</taxon>
        <taxon>Paenibacillaceae</taxon>
        <taxon>Paenibacillus</taxon>
    </lineage>
</organism>
<keyword evidence="1" id="KW-0472">Membrane</keyword>
<feature type="transmembrane region" description="Helical" evidence="1">
    <location>
        <begin position="281"/>
        <end position="298"/>
    </location>
</feature>
<evidence type="ECO:0000256" key="1">
    <source>
        <dbReference type="SAM" id="Phobius"/>
    </source>
</evidence>
<evidence type="ECO:0000313" key="3">
    <source>
        <dbReference type="Proteomes" id="UP001649230"/>
    </source>
</evidence>
<keyword evidence="1" id="KW-1133">Transmembrane helix</keyword>
<proteinExistence type="predicted"/>
<feature type="transmembrane region" description="Helical" evidence="1">
    <location>
        <begin position="199"/>
        <end position="222"/>
    </location>
</feature>
<protein>
    <submittedName>
        <fullName evidence="2">Uncharacterized protein</fullName>
    </submittedName>
</protein>
<dbReference type="Proteomes" id="UP001649230">
    <property type="component" value="Chromosome"/>
</dbReference>
<name>A0ABY3SIB7_9BACL</name>
<keyword evidence="3" id="KW-1185">Reference proteome</keyword>
<sequence>MAFLFGAVSVLGLLMAQPISQILFDYLQTNKEMLSYFELKDETGFRLFYEQTLKYVILPFSLGTTFPILIFKYREAASKSKGQKVFDSACSNTNIPTSEMMYLLRKAIYFGGGSIRGMIHGHYILHSCVPLLNVYRSRRKSWLQKKRTLIISLCRKRIDRLRNIPNSIRGTLIQVSDSVYTGFKNLCIEFEQARNERHFGIRVTIALFLAVGWIIFVISGLLSRALSSFYESYVSLYGSDITRAHASFVILYLLMACLYFLGKSIANRYRPSTFKLELCKLVAHLLLLVLSVIIVFFTDVIYKEWVAALLLPGMWHVIWLLEQVDRPKKNNRTGLLENDKN</sequence>
<accession>A0ABY3SIB7</accession>